<dbReference type="RefSeq" id="XP_014144442.1">
    <property type="nucleotide sequence ID" value="XM_014288967.1"/>
</dbReference>
<sequence length="66" mass="7716">TDEYVLVVAYVSVLGQFMIRELLESENSKTHRILIRKDRLLFIVCTTDNQPIQSQLESRSHVICEH</sequence>
<dbReference type="GeneID" id="25917434"/>
<evidence type="ECO:0000313" key="1">
    <source>
        <dbReference type="EMBL" id="KNC70540.1"/>
    </source>
</evidence>
<evidence type="ECO:0000313" key="2">
    <source>
        <dbReference type="Proteomes" id="UP000054560"/>
    </source>
</evidence>
<organism evidence="1 2">
    <name type="scientific">Sphaeroforma arctica JP610</name>
    <dbReference type="NCBI Taxonomy" id="667725"/>
    <lineage>
        <taxon>Eukaryota</taxon>
        <taxon>Ichthyosporea</taxon>
        <taxon>Ichthyophonida</taxon>
        <taxon>Sphaeroforma</taxon>
    </lineage>
</organism>
<reference evidence="1 2" key="1">
    <citation type="submission" date="2011-02" db="EMBL/GenBank/DDBJ databases">
        <title>The Genome Sequence of Sphaeroforma arctica JP610.</title>
        <authorList>
            <consortium name="The Broad Institute Genome Sequencing Platform"/>
            <person name="Russ C."/>
            <person name="Cuomo C."/>
            <person name="Young S.K."/>
            <person name="Zeng Q."/>
            <person name="Gargeya S."/>
            <person name="Alvarado L."/>
            <person name="Berlin A."/>
            <person name="Chapman S.B."/>
            <person name="Chen Z."/>
            <person name="Freedman E."/>
            <person name="Gellesch M."/>
            <person name="Goldberg J."/>
            <person name="Griggs A."/>
            <person name="Gujja S."/>
            <person name="Heilman E."/>
            <person name="Heiman D."/>
            <person name="Howarth C."/>
            <person name="Mehta T."/>
            <person name="Neiman D."/>
            <person name="Pearson M."/>
            <person name="Roberts A."/>
            <person name="Saif S."/>
            <person name="Shea T."/>
            <person name="Shenoy N."/>
            <person name="Sisk P."/>
            <person name="Stolte C."/>
            <person name="Sykes S."/>
            <person name="White J."/>
            <person name="Yandava C."/>
            <person name="Burger G."/>
            <person name="Gray M.W."/>
            <person name="Holland P.W.H."/>
            <person name="King N."/>
            <person name="Lang F.B.F."/>
            <person name="Roger A.J."/>
            <person name="Ruiz-Trillo I."/>
            <person name="Haas B."/>
            <person name="Nusbaum C."/>
            <person name="Birren B."/>
        </authorList>
    </citation>
    <scope>NUCLEOTIDE SEQUENCE [LARGE SCALE GENOMIC DNA]</scope>
    <source>
        <strain evidence="1 2">JP610</strain>
    </source>
</reference>
<feature type="non-terminal residue" evidence="1">
    <location>
        <position position="1"/>
    </location>
</feature>
<gene>
    <name evidence="1" type="ORF">SARC_16930</name>
</gene>
<proteinExistence type="predicted"/>
<dbReference type="AlphaFoldDB" id="A0A0L0F1E2"/>
<dbReference type="Proteomes" id="UP000054560">
    <property type="component" value="Unassembled WGS sequence"/>
</dbReference>
<dbReference type="OrthoDB" id="46631at2759"/>
<keyword evidence="2" id="KW-1185">Reference proteome</keyword>
<accession>A0A0L0F1E2</accession>
<dbReference type="EMBL" id="KQ250895">
    <property type="protein sequence ID" value="KNC70540.1"/>
    <property type="molecule type" value="Genomic_DNA"/>
</dbReference>
<name>A0A0L0F1E2_9EUKA</name>
<protein>
    <submittedName>
        <fullName evidence="1">Uncharacterized protein</fullName>
    </submittedName>
</protein>